<dbReference type="SUPFAM" id="SSF52540">
    <property type="entry name" value="P-loop containing nucleoside triphosphate hydrolases"/>
    <property type="match status" value="1"/>
</dbReference>
<dbReference type="AlphaFoldDB" id="A0A375IPU1"/>
<dbReference type="GO" id="GO:0005525">
    <property type="term" value="F:GTP binding"/>
    <property type="evidence" value="ECO:0007669"/>
    <property type="project" value="InterPro"/>
</dbReference>
<dbReference type="PANTHER" id="PTHR40072">
    <property type="entry name" value="MOLYBDOPTERIN-GUANINE DINUCLEOTIDE BIOSYNTHESIS ADAPTER PROTEIN-RELATED"/>
    <property type="match status" value="1"/>
</dbReference>
<organism evidence="2 3">
    <name type="scientific">Cupriavidus taiwanensis</name>
    <dbReference type="NCBI Taxonomy" id="164546"/>
    <lineage>
        <taxon>Bacteria</taxon>
        <taxon>Pseudomonadati</taxon>
        <taxon>Pseudomonadota</taxon>
        <taxon>Betaproteobacteria</taxon>
        <taxon>Burkholderiales</taxon>
        <taxon>Burkholderiaceae</taxon>
        <taxon>Cupriavidus</taxon>
    </lineage>
</organism>
<geneLocation type="plasmid" evidence="2">
    <name>II</name>
</geneLocation>
<reference evidence="2 3" key="1">
    <citation type="submission" date="2018-01" db="EMBL/GenBank/DDBJ databases">
        <authorList>
            <person name="Gaut B.S."/>
            <person name="Morton B.R."/>
            <person name="Clegg M.T."/>
            <person name="Duvall M.R."/>
        </authorList>
    </citation>
    <scope>NUCLEOTIDE SEQUENCE [LARGE SCALE GENOMIC DNA]</scope>
    <source>
        <strain evidence="2">Cupriavidus taiwanensis LMG 19425</strain>
        <plasmid evidence="3">Plasmid ii</plasmid>
    </source>
</reference>
<dbReference type="CDD" id="cd03116">
    <property type="entry name" value="MobB"/>
    <property type="match status" value="1"/>
</dbReference>
<dbReference type="InterPro" id="IPR027417">
    <property type="entry name" value="P-loop_NTPase"/>
</dbReference>
<dbReference type="EMBL" id="LT991977">
    <property type="protein sequence ID" value="SPK76686.1"/>
    <property type="molecule type" value="Genomic_DNA"/>
</dbReference>
<dbReference type="Pfam" id="PF03205">
    <property type="entry name" value="MobB"/>
    <property type="match status" value="1"/>
</dbReference>
<dbReference type="Proteomes" id="UP000255505">
    <property type="component" value="Plasmid II"/>
</dbReference>
<dbReference type="InterPro" id="IPR004435">
    <property type="entry name" value="MobB_dom"/>
</dbReference>
<dbReference type="InterPro" id="IPR052539">
    <property type="entry name" value="MGD_biosynthesis_adapter"/>
</dbReference>
<dbReference type="PANTHER" id="PTHR40072:SF1">
    <property type="entry name" value="MOLYBDOPTERIN-GUANINE DINUCLEOTIDE BIOSYNTHESIS ADAPTER PROTEIN"/>
    <property type="match status" value="1"/>
</dbReference>
<gene>
    <name evidence="2" type="primary">mobB</name>
    <name evidence="2" type="ORF">CT19425_MP80315</name>
</gene>
<evidence type="ECO:0000313" key="3">
    <source>
        <dbReference type="Proteomes" id="UP000255505"/>
    </source>
</evidence>
<proteinExistence type="predicted"/>
<feature type="domain" description="Molybdopterin-guanine dinucleotide biosynthesis protein B (MobB)" evidence="1">
    <location>
        <begin position="20"/>
        <end position="152"/>
    </location>
</feature>
<dbReference type="GO" id="GO:0006777">
    <property type="term" value="P:Mo-molybdopterin cofactor biosynthetic process"/>
    <property type="evidence" value="ECO:0007669"/>
    <property type="project" value="InterPro"/>
</dbReference>
<accession>A0A375IPU1</accession>
<evidence type="ECO:0000313" key="2">
    <source>
        <dbReference type="EMBL" id="SPK76686.1"/>
    </source>
</evidence>
<name>A0A375IPU1_9BURK</name>
<evidence type="ECO:0000259" key="1">
    <source>
        <dbReference type="Pfam" id="PF03205"/>
    </source>
</evidence>
<dbReference type="NCBIfam" id="TIGR00176">
    <property type="entry name" value="mobB"/>
    <property type="match status" value="1"/>
</dbReference>
<keyword evidence="2" id="KW-0614">Plasmid</keyword>
<sequence length="201" mass="21694">MPVAYDRRTNRIRHDMNPFIFGITGTSGSGKTTLITALLPWFRAQGLTVNVVKHSHHPLELEPPGKDSARFRAAGAAEVMVASPYRYAIVRELADEAEPTLAEQVARLRPADITLVEGFRREAIPRIEVYRPAHGRAPYYPGDPSIIALATDTRMDTVLPCMALDDIAQIGGFILALRDQAAALPGVGVGAGAARASELAL</sequence>
<dbReference type="Gene3D" id="3.40.50.300">
    <property type="entry name" value="P-loop containing nucleotide triphosphate hydrolases"/>
    <property type="match status" value="1"/>
</dbReference>
<protein>
    <submittedName>
        <fullName evidence="2">MOLYBDOPTERIN-GUANINE DINUCLEOTIDE BIOSYNTHESIS PROTEIN B</fullName>
    </submittedName>
</protein>